<comment type="caution">
    <text evidence="2">The sequence shown here is derived from an EMBL/GenBank/DDBJ whole genome shotgun (WGS) entry which is preliminary data.</text>
</comment>
<dbReference type="RefSeq" id="WP_203941741.1">
    <property type="nucleotide sequence ID" value="NZ_BAAAGJ010000004.1"/>
</dbReference>
<feature type="region of interest" description="Disordered" evidence="1">
    <location>
        <begin position="1"/>
        <end position="20"/>
    </location>
</feature>
<evidence type="ECO:0000256" key="1">
    <source>
        <dbReference type="SAM" id="MobiDB-lite"/>
    </source>
</evidence>
<gene>
    <name evidence="2" type="ORF">Sya03_59230</name>
</gene>
<proteinExistence type="predicted"/>
<name>A0A8J3YD41_9ACTN</name>
<organism evidence="2 3">
    <name type="scientific">Spirilliplanes yamanashiensis</name>
    <dbReference type="NCBI Taxonomy" id="42233"/>
    <lineage>
        <taxon>Bacteria</taxon>
        <taxon>Bacillati</taxon>
        <taxon>Actinomycetota</taxon>
        <taxon>Actinomycetes</taxon>
        <taxon>Micromonosporales</taxon>
        <taxon>Micromonosporaceae</taxon>
        <taxon>Spirilliplanes</taxon>
    </lineage>
</organism>
<evidence type="ECO:0000313" key="3">
    <source>
        <dbReference type="Proteomes" id="UP000652013"/>
    </source>
</evidence>
<dbReference type="AlphaFoldDB" id="A0A8J3YD41"/>
<evidence type="ECO:0000313" key="2">
    <source>
        <dbReference type="EMBL" id="GIJ06571.1"/>
    </source>
</evidence>
<reference evidence="2" key="1">
    <citation type="submission" date="2021-01" db="EMBL/GenBank/DDBJ databases">
        <title>Whole genome shotgun sequence of Spirilliplanes yamanashiensis NBRC 15828.</title>
        <authorList>
            <person name="Komaki H."/>
            <person name="Tamura T."/>
        </authorList>
    </citation>
    <scope>NUCLEOTIDE SEQUENCE</scope>
    <source>
        <strain evidence="2">NBRC 15828</strain>
    </source>
</reference>
<feature type="compositionally biased region" description="Low complexity" evidence="1">
    <location>
        <begin position="1"/>
        <end position="10"/>
    </location>
</feature>
<protein>
    <submittedName>
        <fullName evidence="2">Uncharacterized protein</fullName>
    </submittedName>
</protein>
<dbReference type="EMBL" id="BOOY01000043">
    <property type="protein sequence ID" value="GIJ06571.1"/>
    <property type="molecule type" value="Genomic_DNA"/>
</dbReference>
<sequence length="78" mass="8961">MTASTTTMDETMTDEHRDGEYRFSNVLEPEHEHATPEMYPRLGKIARHVGHCKWRTLTCIGSRSVSPSPGSRRPAWLY</sequence>
<dbReference type="Proteomes" id="UP000652013">
    <property type="component" value="Unassembled WGS sequence"/>
</dbReference>
<accession>A0A8J3YD41</accession>
<keyword evidence="3" id="KW-1185">Reference proteome</keyword>